<accession>A0A2P5HM92</accession>
<dbReference type="Proteomes" id="UP000094444">
    <property type="component" value="Unassembled WGS sequence"/>
</dbReference>
<organism evidence="2 3">
    <name type="scientific">Diaporthe helianthi</name>
    <dbReference type="NCBI Taxonomy" id="158607"/>
    <lineage>
        <taxon>Eukaryota</taxon>
        <taxon>Fungi</taxon>
        <taxon>Dikarya</taxon>
        <taxon>Ascomycota</taxon>
        <taxon>Pezizomycotina</taxon>
        <taxon>Sordariomycetes</taxon>
        <taxon>Sordariomycetidae</taxon>
        <taxon>Diaporthales</taxon>
        <taxon>Diaporthaceae</taxon>
        <taxon>Diaporthe</taxon>
    </lineage>
</organism>
<feature type="compositionally biased region" description="Polar residues" evidence="1">
    <location>
        <begin position="28"/>
        <end position="65"/>
    </location>
</feature>
<evidence type="ECO:0000313" key="3">
    <source>
        <dbReference type="Proteomes" id="UP000094444"/>
    </source>
</evidence>
<name>A0A2P5HM92_DIAHE</name>
<evidence type="ECO:0000256" key="1">
    <source>
        <dbReference type="SAM" id="MobiDB-lite"/>
    </source>
</evidence>
<protein>
    <submittedName>
        <fullName evidence="2">Uncharacterized protein</fullName>
    </submittedName>
</protein>
<dbReference type="AlphaFoldDB" id="A0A2P5HM92"/>
<reference evidence="2" key="1">
    <citation type="submission" date="2017-09" db="EMBL/GenBank/DDBJ databases">
        <title>Polyketide synthases of a Diaporthe helianthi virulent isolate.</title>
        <authorList>
            <person name="Baroncelli R."/>
        </authorList>
    </citation>
    <scope>NUCLEOTIDE SEQUENCE [LARGE SCALE GENOMIC DNA]</scope>
    <source>
        <strain evidence="2">7/96</strain>
    </source>
</reference>
<proteinExistence type="predicted"/>
<feature type="compositionally biased region" description="Polar residues" evidence="1">
    <location>
        <begin position="95"/>
        <end position="104"/>
    </location>
</feature>
<feature type="region of interest" description="Disordered" evidence="1">
    <location>
        <begin position="288"/>
        <end position="333"/>
    </location>
</feature>
<feature type="region of interest" description="Disordered" evidence="1">
    <location>
        <begin position="1"/>
        <end position="140"/>
    </location>
</feature>
<evidence type="ECO:0000313" key="2">
    <source>
        <dbReference type="EMBL" id="POS71355.1"/>
    </source>
</evidence>
<keyword evidence="3" id="KW-1185">Reference proteome</keyword>
<gene>
    <name evidence="2" type="ORF">DHEL01_v210249</name>
</gene>
<dbReference type="InParanoid" id="A0A2P5HM92"/>
<feature type="compositionally biased region" description="Basic and acidic residues" evidence="1">
    <location>
        <begin position="77"/>
        <end position="89"/>
    </location>
</feature>
<dbReference type="OrthoDB" id="5240203at2759"/>
<feature type="compositionally biased region" description="Acidic residues" evidence="1">
    <location>
        <begin position="289"/>
        <end position="322"/>
    </location>
</feature>
<dbReference type="EMBL" id="MAVT02001296">
    <property type="protein sequence ID" value="POS71355.1"/>
    <property type="molecule type" value="Genomic_DNA"/>
</dbReference>
<feature type="compositionally biased region" description="Basic residues" evidence="1">
    <location>
        <begin position="7"/>
        <end position="20"/>
    </location>
</feature>
<comment type="caution">
    <text evidence="2">The sequence shown here is derived from an EMBL/GenBank/DDBJ whole genome shotgun (WGS) entry which is preliminary data.</text>
</comment>
<sequence>MGQAQSRHARPGGFWRRRKPQATAPKSYGQTHSPPCQTYQTSMQTENSPAHANMSPTTANPTSGSIAPIPNMLGDTNDNKADEPGKMEIVENEEQPSSPRNQPMTDAPDVPNKSEQPDVPKQPAQPARHPLPTRPPLKREFTPPHLIKIWDKPAWDLERLFSTVFDELTLTLNQVRYQQRILNVRRTREADRQLQLEIYKACDSCTLSLEHLVGQFSTRLFHYTGPENITGILTDIDVHAGRIDGLLIKQQGMANFGYALGKAVLAAERHIQELAALAKRIKEMADVGAAEDDMVDSEDYDEEEDRDEDEDMDAEGDWDSEFDGQANGNGNQL</sequence>